<protein>
    <recommendedName>
        <fullName evidence="12">EGF-like domain-containing protein</fullName>
    </recommendedName>
</protein>
<keyword evidence="4" id="KW-0732">Signal</keyword>
<evidence type="ECO:0000256" key="7">
    <source>
        <dbReference type="ARBA" id="ARBA00023136"/>
    </source>
</evidence>
<dbReference type="Proteomes" id="UP000002279">
    <property type="component" value="Chromosome 10"/>
</dbReference>
<dbReference type="PROSITE" id="PS50026">
    <property type="entry name" value="EGF_3"/>
    <property type="match status" value="1"/>
</dbReference>
<feature type="region of interest" description="Disordered" evidence="10">
    <location>
        <begin position="1"/>
        <end position="119"/>
    </location>
</feature>
<dbReference type="PROSITE" id="PS00022">
    <property type="entry name" value="EGF_1"/>
    <property type="match status" value="1"/>
</dbReference>
<evidence type="ECO:0000256" key="9">
    <source>
        <dbReference type="PROSITE-ProRule" id="PRU00076"/>
    </source>
</evidence>
<comment type="caution">
    <text evidence="9">Lacks conserved residue(s) required for the propagation of feature annotation.</text>
</comment>
<dbReference type="FunCoup" id="F7EI90">
    <property type="interactions" value="626"/>
</dbReference>
<evidence type="ECO:0000256" key="8">
    <source>
        <dbReference type="ARBA" id="ARBA00023157"/>
    </source>
</evidence>
<evidence type="ECO:0000256" key="10">
    <source>
        <dbReference type="SAM" id="MobiDB-lite"/>
    </source>
</evidence>
<evidence type="ECO:0000256" key="11">
    <source>
        <dbReference type="SAM" id="Phobius"/>
    </source>
</evidence>
<dbReference type="PANTHER" id="PTHR10740">
    <property type="entry name" value="TRANSFORMING GROWTH FACTOR ALPHA"/>
    <property type="match status" value="1"/>
</dbReference>
<dbReference type="Bgee" id="ENSOANG00000006918">
    <property type="expression patterns" value="Expressed in testis"/>
</dbReference>
<feature type="disulfide bond" evidence="9">
    <location>
        <begin position="148"/>
        <end position="157"/>
    </location>
</feature>
<name>F7EI90_ORNAN</name>
<evidence type="ECO:0000256" key="1">
    <source>
        <dbReference type="ARBA" id="ARBA00004167"/>
    </source>
</evidence>
<reference evidence="13" key="2">
    <citation type="submission" date="2025-08" db="UniProtKB">
        <authorList>
            <consortium name="Ensembl"/>
        </authorList>
    </citation>
    <scope>IDENTIFICATION</scope>
    <source>
        <strain evidence="13">Glennie</strain>
    </source>
</reference>
<dbReference type="InParanoid" id="F7EI90"/>
<accession>F7EI90</accession>
<reference evidence="13 14" key="1">
    <citation type="journal article" date="2008" name="Nature">
        <title>Genome analysis of the platypus reveals unique signatures of evolution.</title>
        <authorList>
            <person name="Warren W.C."/>
            <person name="Hillier L.W."/>
            <person name="Marshall Graves J.A."/>
            <person name="Birney E."/>
            <person name="Ponting C.P."/>
            <person name="Grutzner F."/>
            <person name="Belov K."/>
            <person name="Miller W."/>
            <person name="Clarke L."/>
            <person name="Chinwalla A.T."/>
            <person name="Yang S.P."/>
            <person name="Heger A."/>
            <person name="Locke D.P."/>
            <person name="Miethke P."/>
            <person name="Waters P.D."/>
            <person name="Veyrunes F."/>
            <person name="Fulton L."/>
            <person name="Fulton B."/>
            <person name="Graves T."/>
            <person name="Wallis J."/>
            <person name="Puente X.S."/>
            <person name="Lopez-Otin C."/>
            <person name="Ordonez G.R."/>
            <person name="Eichler E.E."/>
            <person name="Chen L."/>
            <person name="Cheng Z."/>
            <person name="Deakin J.E."/>
            <person name="Alsop A."/>
            <person name="Thompson K."/>
            <person name="Kirby P."/>
            <person name="Papenfuss A.T."/>
            <person name="Wakefield M.J."/>
            <person name="Olender T."/>
            <person name="Lancet D."/>
            <person name="Huttley G.A."/>
            <person name="Smit A.F."/>
            <person name="Pask A."/>
            <person name="Temple-Smith P."/>
            <person name="Batzer M.A."/>
            <person name="Walker J.A."/>
            <person name="Konkel M.K."/>
            <person name="Harris R.S."/>
            <person name="Whittington C.M."/>
            <person name="Wong E.S."/>
            <person name="Gemmell N.J."/>
            <person name="Buschiazzo E."/>
            <person name="Vargas Jentzsch I.M."/>
            <person name="Merkel A."/>
            <person name="Schmitz J."/>
            <person name="Zemann A."/>
            <person name="Churakov G."/>
            <person name="Kriegs J.O."/>
            <person name="Brosius J."/>
            <person name="Murchison E.P."/>
            <person name="Sachidanandam R."/>
            <person name="Smith C."/>
            <person name="Hannon G.J."/>
            <person name="Tsend-Ayush E."/>
            <person name="McMillan D."/>
            <person name="Attenborough R."/>
            <person name="Rens W."/>
            <person name="Ferguson-Smith M."/>
            <person name="Lefevre C.M."/>
            <person name="Sharp J.A."/>
            <person name="Nicholas K.R."/>
            <person name="Ray D.A."/>
            <person name="Kube M."/>
            <person name="Reinhardt R."/>
            <person name="Pringle T.H."/>
            <person name="Taylor J."/>
            <person name="Jones R.C."/>
            <person name="Nixon B."/>
            <person name="Dacheux J.L."/>
            <person name="Niwa H."/>
            <person name="Sekita Y."/>
            <person name="Huang X."/>
            <person name="Stark A."/>
            <person name="Kheradpour P."/>
            <person name="Kellis M."/>
            <person name="Flicek P."/>
            <person name="Chen Y."/>
            <person name="Webber C."/>
            <person name="Hardison R."/>
            <person name="Nelson J."/>
            <person name="Hallsworth-Pepin K."/>
            <person name="Delehaunty K."/>
            <person name="Markovic C."/>
            <person name="Minx P."/>
            <person name="Feng Y."/>
            <person name="Kremitzki C."/>
            <person name="Mitreva M."/>
            <person name="Glasscock J."/>
            <person name="Wylie T."/>
            <person name="Wohldmann P."/>
            <person name="Thiru P."/>
            <person name="Nhan M.N."/>
            <person name="Pohl C.S."/>
            <person name="Smith S.M."/>
            <person name="Hou S."/>
            <person name="Nefedov M."/>
            <person name="de Jong P.J."/>
            <person name="Renfree M.B."/>
            <person name="Mardis E.R."/>
            <person name="Wilson R.K."/>
        </authorList>
    </citation>
    <scope>NUCLEOTIDE SEQUENCE [LARGE SCALE GENOMIC DNA]</scope>
    <source>
        <strain evidence="13 14">Glennie</strain>
    </source>
</reference>
<keyword evidence="6" id="KW-0339">Growth factor</keyword>
<dbReference type="AlphaFoldDB" id="F7EI90"/>
<proteinExistence type="predicted"/>
<reference evidence="13" key="3">
    <citation type="submission" date="2025-09" db="UniProtKB">
        <authorList>
            <consortium name="Ensembl"/>
        </authorList>
    </citation>
    <scope>IDENTIFICATION</scope>
    <source>
        <strain evidence="13">Glennie</strain>
    </source>
</reference>
<keyword evidence="2 9" id="KW-0245">EGF-like domain</keyword>
<feature type="transmembrane region" description="Helical" evidence="11">
    <location>
        <begin position="176"/>
        <end position="198"/>
    </location>
</feature>
<dbReference type="HOGENOM" id="CLU_096527_1_0_1"/>
<keyword evidence="5 11" id="KW-1133">Transmembrane helix</keyword>
<evidence type="ECO:0000256" key="4">
    <source>
        <dbReference type="ARBA" id="ARBA00022729"/>
    </source>
</evidence>
<evidence type="ECO:0000313" key="14">
    <source>
        <dbReference type="Proteomes" id="UP000002279"/>
    </source>
</evidence>
<dbReference type="Ensembl" id="ENSOANT00000011024.2">
    <property type="protein sequence ID" value="ENSOANP00000011022.2"/>
    <property type="gene ID" value="ENSOANG00000006918.2"/>
</dbReference>
<dbReference type="PANTHER" id="PTHR10740:SF12">
    <property type="entry name" value="AMPHIREGULIN"/>
    <property type="match status" value="1"/>
</dbReference>
<dbReference type="eggNOG" id="ENOG502S0KA">
    <property type="taxonomic scope" value="Eukaryota"/>
</dbReference>
<dbReference type="GO" id="GO:0005615">
    <property type="term" value="C:extracellular space"/>
    <property type="evidence" value="ECO:0000318"/>
    <property type="project" value="GO_Central"/>
</dbReference>
<dbReference type="GO" id="GO:0016020">
    <property type="term" value="C:membrane"/>
    <property type="evidence" value="ECO:0007669"/>
    <property type="project" value="UniProtKB-SubCell"/>
</dbReference>
<dbReference type="GO" id="GO:0008284">
    <property type="term" value="P:positive regulation of cell population proliferation"/>
    <property type="evidence" value="ECO:0000318"/>
    <property type="project" value="GO_Central"/>
</dbReference>
<feature type="compositionally biased region" description="Polar residues" evidence="10">
    <location>
        <begin position="23"/>
        <end position="36"/>
    </location>
</feature>
<dbReference type="GeneTree" id="ENSGT00940000160696"/>
<dbReference type="SUPFAM" id="SSF57196">
    <property type="entry name" value="EGF/Laminin"/>
    <property type="match status" value="1"/>
</dbReference>
<organism evidence="13 14">
    <name type="scientific">Ornithorhynchus anatinus</name>
    <name type="common">Duckbill platypus</name>
    <dbReference type="NCBI Taxonomy" id="9258"/>
    <lineage>
        <taxon>Eukaryota</taxon>
        <taxon>Metazoa</taxon>
        <taxon>Chordata</taxon>
        <taxon>Craniata</taxon>
        <taxon>Vertebrata</taxon>
        <taxon>Euteleostomi</taxon>
        <taxon>Mammalia</taxon>
        <taxon>Monotremata</taxon>
        <taxon>Ornithorhynchidae</taxon>
        <taxon>Ornithorhynchus</taxon>
    </lineage>
</organism>
<keyword evidence="7 11" id="KW-0472">Membrane</keyword>
<dbReference type="OMA" id="CHHDYFG"/>
<evidence type="ECO:0000256" key="6">
    <source>
        <dbReference type="ARBA" id="ARBA00023030"/>
    </source>
</evidence>
<keyword evidence="3 11" id="KW-0812">Transmembrane</keyword>
<dbReference type="FunFam" id="2.10.25.10:FF:000158">
    <property type="entry name" value="proheparin-binding EGF-like growth factor"/>
    <property type="match status" value="1"/>
</dbReference>
<dbReference type="Gene3D" id="2.10.25.10">
    <property type="entry name" value="Laminin"/>
    <property type="match status" value="1"/>
</dbReference>
<feature type="compositionally biased region" description="Basic and acidic residues" evidence="10">
    <location>
        <begin position="76"/>
        <end position="99"/>
    </location>
</feature>
<feature type="compositionally biased region" description="Basic and acidic residues" evidence="10">
    <location>
        <begin position="1"/>
        <end position="15"/>
    </location>
</feature>
<evidence type="ECO:0000256" key="5">
    <source>
        <dbReference type="ARBA" id="ARBA00022989"/>
    </source>
</evidence>
<evidence type="ECO:0000259" key="12">
    <source>
        <dbReference type="PROSITE" id="PS50026"/>
    </source>
</evidence>
<evidence type="ECO:0000256" key="3">
    <source>
        <dbReference type="ARBA" id="ARBA00022692"/>
    </source>
</evidence>
<keyword evidence="14" id="KW-1185">Reference proteome</keyword>
<dbReference type="GO" id="GO:0008083">
    <property type="term" value="F:growth factor activity"/>
    <property type="evidence" value="ECO:0000318"/>
    <property type="project" value="GO_Central"/>
</dbReference>
<dbReference type="GO" id="GO:0005154">
    <property type="term" value="F:epidermal growth factor receptor binding"/>
    <property type="evidence" value="ECO:0000318"/>
    <property type="project" value="GO_Central"/>
</dbReference>
<feature type="compositionally biased region" description="Acidic residues" evidence="10">
    <location>
        <begin position="54"/>
        <end position="65"/>
    </location>
</feature>
<feature type="compositionally biased region" description="Basic residues" evidence="10">
    <location>
        <begin position="100"/>
        <end position="119"/>
    </location>
</feature>
<evidence type="ECO:0000313" key="13">
    <source>
        <dbReference type="Ensembl" id="ENSOANP00000011022.2"/>
    </source>
</evidence>
<keyword evidence="8 9" id="KW-1015">Disulfide bond</keyword>
<sequence>TADKWQSRGNDEVCHHATGSALDATNSGKNELSPTDRTTEGPGGSSGSEPSSATDEDYSSEEYENEPQISGYVLDDSIRVERLEKPRRNKTDSEKNPDRPKRKKNRGKNGKNRKNKKKKTPCDVDFKNFCIHGECKYVESVQKATCKCHQDYFGERCEEQSMKTHSRGDSDFSNTALAVVAVLVSVISFTAIVVVITIQIRKRYSNSCKEEAEERKKLRQDTGNGHVIV</sequence>
<evidence type="ECO:0000256" key="2">
    <source>
        <dbReference type="ARBA" id="ARBA00022536"/>
    </source>
</evidence>
<dbReference type="STRING" id="9258.ENSOANP00000011022"/>
<dbReference type="GO" id="GO:0007173">
    <property type="term" value="P:epidermal growth factor receptor signaling pathway"/>
    <property type="evidence" value="ECO:0000318"/>
    <property type="project" value="GO_Central"/>
</dbReference>
<dbReference type="InterPro" id="IPR000742">
    <property type="entry name" value="EGF"/>
</dbReference>
<feature type="domain" description="EGF-like" evidence="12">
    <location>
        <begin position="118"/>
        <end position="158"/>
    </location>
</feature>
<comment type="subcellular location">
    <subcellularLocation>
        <location evidence="1">Membrane</location>
        <topology evidence="1">Single-pass membrane protein</topology>
    </subcellularLocation>
</comment>